<dbReference type="PROSITE" id="PS51257">
    <property type="entry name" value="PROKAR_LIPOPROTEIN"/>
    <property type="match status" value="1"/>
</dbReference>
<feature type="region of interest" description="Disordered" evidence="1">
    <location>
        <begin position="23"/>
        <end position="44"/>
    </location>
</feature>
<protein>
    <recommendedName>
        <fullName evidence="3">Lipoprotein</fullName>
    </recommendedName>
</protein>
<sequence>MKSVVGLIPVLLSAVLVSGCSSTSGSGEASGSGRSSGTPTTTASARIPGCAPACLSGGSDPGSLSAGPYRTSHFFNGQLTVIFKGQWESHEDQPVEFSVAPEGNWDTHRVLFWSDIIPVGKDRKRAAGVPSTASGLLAWLRSRPNLQVSEPRSGTIGTGALPAKVVDIAISGKAVNEASDCPARACADFLTWPNSGDNIYGLAEPAVLRLYLSDVRYGGRSHLFAIGIEGQDQTDLKAFLPDAEQLIASASAPINPA</sequence>
<gene>
    <name evidence="2" type="ORF">AB5J50_02400</name>
</gene>
<dbReference type="AlphaFoldDB" id="A0AB39S301"/>
<reference evidence="2" key="1">
    <citation type="submission" date="2024-07" db="EMBL/GenBank/DDBJ databases">
        <authorList>
            <person name="Yu S.T."/>
        </authorList>
    </citation>
    <scope>NUCLEOTIDE SEQUENCE</scope>
    <source>
        <strain evidence="2">R35</strain>
    </source>
</reference>
<evidence type="ECO:0000256" key="1">
    <source>
        <dbReference type="SAM" id="MobiDB-lite"/>
    </source>
</evidence>
<evidence type="ECO:0008006" key="3">
    <source>
        <dbReference type="Google" id="ProtNLM"/>
    </source>
</evidence>
<name>A0AB39S301_9ACTN</name>
<organism evidence="2">
    <name type="scientific">Streptomyces sp. R35</name>
    <dbReference type="NCBI Taxonomy" id="3238630"/>
    <lineage>
        <taxon>Bacteria</taxon>
        <taxon>Bacillati</taxon>
        <taxon>Actinomycetota</taxon>
        <taxon>Actinomycetes</taxon>
        <taxon>Kitasatosporales</taxon>
        <taxon>Streptomycetaceae</taxon>
        <taxon>Streptomyces</taxon>
    </lineage>
</organism>
<proteinExistence type="predicted"/>
<dbReference type="EMBL" id="CP163440">
    <property type="protein sequence ID" value="XDQ59719.1"/>
    <property type="molecule type" value="Genomic_DNA"/>
</dbReference>
<dbReference type="RefSeq" id="WP_369254428.1">
    <property type="nucleotide sequence ID" value="NZ_CP163440.1"/>
</dbReference>
<evidence type="ECO:0000313" key="2">
    <source>
        <dbReference type="EMBL" id="XDQ59719.1"/>
    </source>
</evidence>
<accession>A0AB39S301</accession>